<keyword evidence="6 8" id="KW-1133">Transmembrane helix</keyword>
<dbReference type="EMBL" id="LSDA01000010">
    <property type="protein sequence ID" value="KXB60871.1"/>
    <property type="molecule type" value="Genomic_DNA"/>
</dbReference>
<dbReference type="Proteomes" id="UP000070394">
    <property type="component" value="Unassembled WGS sequence"/>
</dbReference>
<organism evidence="9 10">
    <name type="scientific">Lachnoanaerobaculum saburreum</name>
    <dbReference type="NCBI Taxonomy" id="467210"/>
    <lineage>
        <taxon>Bacteria</taxon>
        <taxon>Bacillati</taxon>
        <taxon>Bacillota</taxon>
        <taxon>Clostridia</taxon>
        <taxon>Lachnospirales</taxon>
        <taxon>Lachnospiraceae</taxon>
        <taxon>Lachnoanaerobaculum</taxon>
    </lineage>
</organism>
<sequence>MGMHFYFWSYMQKQNKIKSAFFAAFPHTIPILAGFLFLGIAYGIYMNRSGFNFLYPMFMSFIIFAGSVEFATVSWLLGSFDPINIFFLTLMINARHLFYGLSMLEKYNIPGLKKYYLIYGMCDESFSINATVTIPEGVDKGWFMFFVTLLNQFYWVAGATLGGIFGSFIPFDSKGIEFVMTALFVVIFLENWMNEKNHIASIIGLSVSFICLTVFKGTNFIIPSMLIILAALTLLRGRFGQ</sequence>
<evidence type="ECO:0000256" key="7">
    <source>
        <dbReference type="ARBA" id="ARBA00023136"/>
    </source>
</evidence>
<dbReference type="GO" id="GO:0005886">
    <property type="term" value="C:plasma membrane"/>
    <property type="evidence" value="ECO:0007669"/>
    <property type="project" value="UniProtKB-SubCell"/>
</dbReference>
<evidence type="ECO:0000256" key="5">
    <source>
        <dbReference type="ARBA" id="ARBA00022692"/>
    </source>
</evidence>
<dbReference type="PANTHER" id="PTHR34979">
    <property type="entry name" value="INNER MEMBRANE PROTEIN YGAZ"/>
    <property type="match status" value="1"/>
</dbReference>
<dbReference type="STRING" id="467210.HMPREF1866_00322"/>
<comment type="caution">
    <text evidence="9">The sequence shown here is derived from an EMBL/GenBank/DDBJ whole genome shotgun (WGS) entry which is preliminary data.</text>
</comment>
<dbReference type="PATRIC" id="fig|467210.3.peg.317"/>
<feature type="transmembrane region" description="Helical" evidence="8">
    <location>
        <begin position="20"/>
        <end position="45"/>
    </location>
</feature>
<evidence type="ECO:0000256" key="3">
    <source>
        <dbReference type="ARBA" id="ARBA00022448"/>
    </source>
</evidence>
<dbReference type="PANTHER" id="PTHR34979:SF1">
    <property type="entry name" value="INNER MEMBRANE PROTEIN YGAZ"/>
    <property type="match status" value="1"/>
</dbReference>
<evidence type="ECO:0000256" key="8">
    <source>
        <dbReference type="SAM" id="Phobius"/>
    </source>
</evidence>
<proteinExistence type="inferred from homology"/>
<evidence type="ECO:0000313" key="10">
    <source>
        <dbReference type="Proteomes" id="UP000070394"/>
    </source>
</evidence>
<protein>
    <submittedName>
        <fullName evidence="9">Putative azaleucine resistance protein AzlC</fullName>
    </submittedName>
</protein>
<feature type="transmembrane region" description="Helical" evidence="8">
    <location>
        <begin position="142"/>
        <end position="169"/>
    </location>
</feature>
<feature type="transmembrane region" description="Helical" evidence="8">
    <location>
        <begin position="175"/>
        <end position="192"/>
    </location>
</feature>
<evidence type="ECO:0000256" key="4">
    <source>
        <dbReference type="ARBA" id="ARBA00022475"/>
    </source>
</evidence>
<name>A0A133ZZM2_9FIRM</name>
<dbReference type="AlphaFoldDB" id="A0A133ZZM2"/>
<keyword evidence="3" id="KW-0813">Transport</keyword>
<dbReference type="GO" id="GO:1903785">
    <property type="term" value="P:L-valine transmembrane transport"/>
    <property type="evidence" value="ECO:0007669"/>
    <property type="project" value="TreeGrafter"/>
</dbReference>
<feature type="transmembrane region" description="Helical" evidence="8">
    <location>
        <begin position="221"/>
        <end position="239"/>
    </location>
</feature>
<keyword evidence="7 8" id="KW-0472">Membrane</keyword>
<dbReference type="Pfam" id="PF03591">
    <property type="entry name" value="AzlC"/>
    <property type="match status" value="1"/>
</dbReference>
<comment type="similarity">
    <text evidence="2">Belongs to the AzlC family.</text>
</comment>
<keyword evidence="10" id="KW-1185">Reference proteome</keyword>
<accession>A0A133ZZM2</accession>
<comment type="subcellular location">
    <subcellularLocation>
        <location evidence="1">Cell membrane</location>
        <topology evidence="1">Multi-pass membrane protein</topology>
    </subcellularLocation>
</comment>
<keyword evidence="4" id="KW-1003">Cell membrane</keyword>
<gene>
    <name evidence="9" type="ORF">HMPREF1866_00322</name>
</gene>
<evidence type="ECO:0000313" key="9">
    <source>
        <dbReference type="EMBL" id="KXB60871.1"/>
    </source>
</evidence>
<evidence type="ECO:0000256" key="1">
    <source>
        <dbReference type="ARBA" id="ARBA00004651"/>
    </source>
</evidence>
<keyword evidence="5 8" id="KW-0812">Transmembrane</keyword>
<reference evidence="10" key="1">
    <citation type="submission" date="2016-01" db="EMBL/GenBank/DDBJ databases">
        <authorList>
            <person name="Mitreva M."/>
            <person name="Pepin K.H."/>
            <person name="Mihindukulasuriya K.A."/>
            <person name="Fulton R."/>
            <person name="Fronick C."/>
            <person name="O'Laughlin M."/>
            <person name="Miner T."/>
            <person name="Herter B."/>
            <person name="Rosa B.A."/>
            <person name="Cordes M."/>
            <person name="Tomlinson C."/>
            <person name="Wollam A."/>
            <person name="Palsikar V.B."/>
            <person name="Mardis E.R."/>
            <person name="Wilson R.K."/>
        </authorList>
    </citation>
    <scope>NUCLEOTIDE SEQUENCE [LARGE SCALE GENOMIC DNA]</scope>
    <source>
        <strain evidence="10">DNF00896</strain>
    </source>
</reference>
<feature type="transmembrane region" description="Helical" evidence="8">
    <location>
        <begin position="199"/>
        <end position="215"/>
    </location>
</feature>
<dbReference type="InterPro" id="IPR011606">
    <property type="entry name" value="Brnchd-chn_aa_trnsp_permease"/>
</dbReference>
<evidence type="ECO:0000256" key="6">
    <source>
        <dbReference type="ARBA" id="ARBA00022989"/>
    </source>
</evidence>
<feature type="transmembrane region" description="Helical" evidence="8">
    <location>
        <begin position="57"/>
        <end position="77"/>
    </location>
</feature>
<evidence type="ECO:0000256" key="2">
    <source>
        <dbReference type="ARBA" id="ARBA00010735"/>
    </source>
</evidence>